<keyword evidence="1" id="KW-0175">Coiled coil</keyword>
<evidence type="ECO:0000313" key="3">
    <source>
        <dbReference type="Proteomes" id="UP001465976"/>
    </source>
</evidence>
<evidence type="ECO:0008006" key="4">
    <source>
        <dbReference type="Google" id="ProtNLM"/>
    </source>
</evidence>
<keyword evidence="3" id="KW-1185">Reference proteome</keyword>
<reference evidence="2 3" key="1">
    <citation type="submission" date="2024-02" db="EMBL/GenBank/DDBJ databases">
        <title>A draft genome for the cacao thread blight pathogen Marasmius crinis-equi.</title>
        <authorList>
            <person name="Cohen S.P."/>
            <person name="Baruah I.K."/>
            <person name="Amoako-Attah I."/>
            <person name="Bukari Y."/>
            <person name="Meinhardt L.W."/>
            <person name="Bailey B.A."/>
        </authorList>
    </citation>
    <scope>NUCLEOTIDE SEQUENCE [LARGE SCALE GENOMIC DNA]</scope>
    <source>
        <strain evidence="2 3">GH-76</strain>
    </source>
</reference>
<organism evidence="2 3">
    <name type="scientific">Marasmius crinis-equi</name>
    <dbReference type="NCBI Taxonomy" id="585013"/>
    <lineage>
        <taxon>Eukaryota</taxon>
        <taxon>Fungi</taxon>
        <taxon>Dikarya</taxon>
        <taxon>Basidiomycota</taxon>
        <taxon>Agaricomycotina</taxon>
        <taxon>Agaricomycetes</taxon>
        <taxon>Agaricomycetidae</taxon>
        <taxon>Agaricales</taxon>
        <taxon>Marasmiineae</taxon>
        <taxon>Marasmiaceae</taxon>
        <taxon>Marasmius</taxon>
    </lineage>
</organism>
<accession>A0ABR3EVU1</accession>
<comment type="caution">
    <text evidence="2">The sequence shown here is derived from an EMBL/GenBank/DDBJ whole genome shotgun (WGS) entry which is preliminary data.</text>
</comment>
<sequence>MSTPEQIALAEENTRLEEGNRQLLDEIKRLKEENRGLQKFAEEKQHLDKLDKEIRRLNGLAEPHDFVFELSKSRSEIRFFGPSRFSATGGIPRRLEFNPQRRQTPEPPKIKLPPEILLEIFKAFCSPGSQLILQREWHEMAEDEVVPRGETPPRLRMREWSEKTGSWQKERNQFDAPPILLSHICRSWRNLAISVSSLWSTLTVDPGIWRACEPPLLSLYLERSRGSPLHVTCLDSGFHDDDEFEPGWGAYNRKGDLISALFSKSHADRILSLVVEINADKILTGHFDGSSPAPEFSRLTNLELQWERWVDLEAPEDSDSDSEESPLGLKQIFANVPKLASLTVPYDRTLKLYHHLPFNPQITSLTLRHRLRLIDMLNVIEPYPNLQGLNLPTFALSYTDRIHEIQIKKRFRHDTLSTVVIHFPDYVEDGYESYVDLSLHYLFEFATLPSLRSLKVICPRNIGDVERPVRAWEANAYEEIVARSQCRVERLELVNIYVNSSDIQRTLLASPHLTHFTLFDVEDEEHSGVESTVSLLECLMDFTSEEVLAQKLQELGVAIDLPSLSGEDLARREAEVAERVVRMVDIRQRHHLPPVRLTLRLSQPLLQSTREILERMDKEGIDGIFYLYD</sequence>
<evidence type="ECO:0000256" key="1">
    <source>
        <dbReference type="SAM" id="Coils"/>
    </source>
</evidence>
<protein>
    <recommendedName>
        <fullName evidence="4">F-box domain-containing protein</fullName>
    </recommendedName>
</protein>
<feature type="coiled-coil region" evidence="1">
    <location>
        <begin position="13"/>
        <end position="60"/>
    </location>
</feature>
<gene>
    <name evidence="2" type="ORF">V5O48_014973</name>
</gene>
<dbReference type="Proteomes" id="UP001465976">
    <property type="component" value="Unassembled WGS sequence"/>
</dbReference>
<evidence type="ECO:0000313" key="2">
    <source>
        <dbReference type="EMBL" id="KAL0567017.1"/>
    </source>
</evidence>
<proteinExistence type="predicted"/>
<name>A0ABR3EVU1_9AGAR</name>
<dbReference type="EMBL" id="JBAHYK010001700">
    <property type="protein sequence ID" value="KAL0567017.1"/>
    <property type="molecule type" value="Genomic_DNA"/>
</dbReference>